<keyword evidence="1" id="KW-0732">Signal</keyword>
<feature type="non-terminal residue" evidence="2">
    <location>
        <position position="1"/>
    </location>
</feature>
<evidence type="ECO:0000313" key="2">
    <source>
        <dbReference type="EMBL" id="JAT79112.1"/>
    </source>
</evidence>
<feature type="chain" id="PRO_5008901561" evidence="1">
    <location>
        <begin position="40"/>
        <end position="112"/>
    </location>
</feature>
<sequence>QFASGINKVGLAHSGETELRIMTRLVALFLFGVCTYGHANQCPEQINPDAWPTVKDSQRFSSSRIPIPVTFSVHSSILPPTLTMRQRLPRLPMEESLHTWTYCKAFKLLVLN</sequence>
<reference evidence="2" key="1">
    <citation type="submission" date="2016-07" db="EMBL/GenBank/DDBJ databases">
        <title>Salivary Glands transcriptome analysis on engorged females of Ornithodoros brasiliensis (Acari:Argasidae).</title>
        <authorList>
            <person name="Simons S.M."/>
            <person name="Carvalho E."/>
            <person name="Junqueira-de-Azevedo I."/>
            <person name="Ho P.L."/>
            <person name="Giovanni D."/>
            <person name="Mendonca R."/>
            <person name="Onofrio V."/>
            <person name="Landulfo G."/>
            <person name="Ramirez D."/>
            <person name="Barros-Battesti D."/>
        </authorList>
    </citation>
    <scope>NUCLEOTIDE SEQUENCE</scope>
    <source>
        <strain evidence="2">Female</strain>
        <tissue evidence="2">Salivary gland</tissue>
    </source>
</reference>
<organism evidence="2">
    <name type="scientific">Ornithodoros brasiliensis</name>
    <name type="common">Mouro tick</name>
    <dbReference type="NCBI Taxonomy" id="888526"/>
    <lineage>
        <taxon>Eukaryota</taxon>
        <taxon>Metazoa</taxon>
        <taxon>Ecdysozoa</taxon>
        <taxon>Arthropoda</taxon>
        <taxon>Chelicerata</taxon>
        <taxon>Arachnida</taxon>
        <taxon>Acari</taxon>
        <taxon>Parasitiformes</taxon>
        <taxon>Ixodida</taxon>
        <taxon>Ixodoidea</taxon>
        <taxon>Argasidae</taxon>
        <taxon>Ornithodorinae</taxon>
        <taxon>Ornithodoros</taxon>
    </lineage>
</organism>
<name>A0A1D2AIU2_ORNBR</name>
<proteinExistence type="predicted"/>
<dbReference type="EMBL" id="GETE01000439">
    <property type="protein sequence ID" value="JAT79112.1"/>
    <property type="molecule type" value="Transcribed_RNA"/>
</dbReference>
<evidence type="ECO:0000256" key="1">
    <source>
        <dbReference type="SAM" id="SignalP"/>
    </source>
</evidence>
<protein>
    <submittedName>
        <fullName evidence="2">Uncharacterized protein</fullName>
    </submittedName>
</protein>
<feature type="signal peptide" evidence="1">
    <location>
        <begin position="1"/>
        <end position="39"/>
    </location>
</feature>
<accession>A0A1D2AIU2</accession>
<dbReference type="AlphaFoldDB" id="A0A1D2AIU2"/>